<proteinExistence type="inferred from homology"/>
<dbReference type="InterPro" id="IPR020476">
    <property type="entry name" value="Nudix_hydrolase"/>
</dbReference>
<name>A0A9X2MLF9_9BACL</name>
<feature type="domain" description="Nudix hydrolase" evidence="4">
    <location>
        <begin position="28"/>
        <end position="164"/>
    </location>
</feature>
<dbReference type="GO" id="GO:0016787">
    <property type="term" value="F:hydrolase activity"/>
    <property type="evidence" value="ECO:0007669"/>
    <property type="project" value="UniProtKB-KW"/>
</dbReference>
<evidence type="ECO:0000259" key="4">
    <source>
        <dbReference type="PROSITE" id="PS51462"/>
    </source>
</evidence>
<dbReference type="PANTHER" id="PTHR43736">
    <property type="entry name" value="ADP-RIBOSE PYROPHOSPHATASE"/>
    <property type="match status" value="1"/>
</dbReference>
<evidence type="ECO:0000256" key="3">
    <source>
        <dbReference type="RuleBase" id="RU003476"/>
    </source>
</evidence>
<gene>
    <name evidence="5" type="ORF">NQZ67_02695</name>
</gene>
<dbReference type="InterPro" id="IPR015797">
    <property type="entry name" value="NUDIX_hydrolase-like_dom_sf"/>
</dbReference>
<dbReference type="InterPro" id="IPR000086">
    <property type="entry name" value="NUDIX_hydrolase_dom"/>
</dbReference>
<dbReference type="RefSeq" id="WP_257442505.1">
    <property type="nucleotide sequence ID" value="NZ_JANIPJ010000002.1"/>
</dbReference>
<dbReference type="AlphaFoldDB" id="A0A9X2MLF9"/>
<dbReference type="Proteomes" id="UP001141950">
    <property type="component" value="Unassembled WGS sequence"/>
</dbReference>
<protein>
    <submittedName>
        <fullName evidence="5">NUDIX domain-containing protein</fullName>
    </submittedName>
</protein>
<reference evidence="5" key="1">
    <citation type="submission" date="2022-08" db="EMBL/GenBank/DDBJ databases">
        <title>The genomic sequence of strain Paenibacillus sp. SCIV0701.</title>
        <authorList>
            <person name="Zhao H."/>
        </authorList>
    </citation>
    <scope>NUCLEOTIDE SEQUENCE</scope>
    <source>
        <strain evidence="5">SCIV0701</strain>
    </source>
</reference>
<evidence type="ECO:0000313" key="5">
    <source>
        <dbReference type="EMBL" id="MCR2802779.1"/>
    </source>
</evidence>
<evidence type="ECO:0000256" key="2">
    <source>
        <dbReference type="ARBA" id="ARBA00022801"/>
    </source>
</evidence>
<organism evidence="5 6">
    <name type="scientific">Paenibacillus soyae</name>
    <dbReference type="NCBI Taxonomy" id="2969249"/>
    <lineage>
        <taxon>Bacteria</taxon>
        <taxon>Bacillati</taxon>
        <taxon>Bacillota</taxon>
        <taxon>Bacilli</taxon>
        <taxon>Bacillales</taxon>
        <taxon>Paenibacillaceae</taxon>
        <taxon>Paenibacillus</taxon>
    </lineage>
</organism>
<dbReference type="PROSITE" id="PS51462">
    <property type="entry name" value="NUDIX"/>
    <property type="match status" value="1"/>
</dbReference>
<dbReference type="EMBL" id="JANIPJ010000002">
    <property type="protein sequence ID" value="MCR2802779.1"/>
    <property type="molecule type" value="Genomic_DNA"/>
</dbReference>
<dbReference type="PANTHER" id="PTHR43736:SF1">
    <property type="entry name" value="DIHYDRONEOPTERIN TRIPHOSPHATE DIPHOSPHATASE"/>
    <property type="match status" value="1"/>
</dbReference>
<evidence type="ECO:0000313" key="6">
    <source>
        <dbReference type="Proteomes" id="UP001141950"/>
    </source>
</evidence>
<dbReference type="PROSITE" id="PS00893">
    <property type="entry name" value="NUDIX_BOX"/>
    <property type="match status" value="1"/>
</dbReference>
<keyword evidence="2 3" id="KW-0378">Hydrolase</keyword>
<dbReference type="Gene3D" id="3.90.79.10">
    <property type="entry name" value="Nucleoside Triphosphate Pyrophosphohydrolase"/>
    <property type="match status" value="1"/>
</dbReference>
<dbReference type="InterPro" id="IPR020084">
    <property type="entry name" value="NUDIX_hydrolase_CS"/>
</dbReference>
<keyword evidence="6" id="KW-1185">Reference proteome</keyword>
<sequence length="170" mass="19516">MRTIHIQEEIEWLPKPNRMTTIITDQVPEREAVSCAFVLAFQEDAIVLTELHDRGWDIPGGHVEPGESVEDAARRELYEETGAHVGALEQLGYMKIELFGERPSGYSYPFPNSYMVFYWGKVTKVDEVQVNKEVRGRGMFRPEQAIQVPWVRENEGLYREALVQAGYLQG</sequence>
<dbReference type="PRINTS" id="PR00502">
    <property type="entry name" value="NUDIXFAMILY"/>
</dbReference>
<evidence type="ECO:0000256" key="1">
    <source>
        <dbReference type="ARBA" id="ARBA00005582"/>
    </source>
</evidence>
<dbReference type="SUPFAM" id="SSF55811">
    <property type="entry name" value="Nudix"/>
    <property type="match status" value="1"/>
</dbReference>
<accession>A0A9X2MLF9</accession>
<comment type="similarity">
    <text evidence="1 3">Belongs to the Nudix hydrolase family.</text>
</comment>
<comment type="caution">
    <text evidence="5">The sequence shown here is derived from an EMBL/GenBank/DDBJ whole genome shotgun (WGS) entry which is preliminary data.</text>
</comment>
<dbReference type="Pfam" id="PF00293">
    <property type="entry name" value="NUDIX"/>
    <property type="match status" value="1"/>
</dbReference>